<evidence type="ECO:0000313" key="9">
    <source>
        <dbReference type="EMBL" id="HDW51169.1"/>
    </source>
</evidence>
<feature type="domain" description="Trehalose synthase N-terminal" evidence="8">
    <location>
        <begin position="33"/>
        <end position="174"/>
    </location>
</feature>
<dbReference type="AlphaFoldDB" id="A0A7C1J454"/>
<dbReference type="Gene3D" id="3.40.50.2000">
    <property type="entry name" value="Glycogen Phosphorylase B"/>
    <property type="match status" value="2"/>
</dbReference>
<keyword evidence="3" id="KW-0313">Glucose metabolism</keyword>
<evidence type="ECO:0000259" key="8">
    <source>
        <dbReference type="Pfam" id="PF21269"/>
    </source>
</evidence>
<keyword evidence="4" id="KW-0328">Glycosyltransferase</keyword>
<dbReference type="PANTHER" id="PTHR47779:SF1">
    <property type="entry name" value="SYNTHASE (CCG-9), PUTATIVE (AFU_ORTHOLOGUE AFUA_3G12100)-RELATED"/>
    <property type="match status" value="1"/>
</dbReference>
<evidence type="ECO:0000256" key="5">
    <source>
        <dbReference type="ARBA" id="ARBA00022679"/>
    </source>
</evidence>
<comment type="subunit">
    <text evidence="2">Homodimer.</text>
</comment>
<feature type="domain" description="Glycosyl transferase family 1" evidence="7">
    <location>
        <begin position="212"/>
        <end position="376"/>
    </location>
</feature>
<protein>
    <submittedName>
        <fullName evidence="9">Glycosyltransferase</fullName>
    </submittedName>
</protein>
<keyword evidence="6" id="KW-0119">Carbohydrate metabolism</keyword>
<accession>A0A7C1J454</accession>
<evidence type="ECO:0000256" key="4">
    <source>
        <dbReference type="ARBA" id="ARBA00022676"/>
    </source>
</evidence>
<dbReference type="InterPro" id="IPR049438">
    <property type="entry name" value="TreT_GT1"/>
</dbReference>
<evidence type="ECO:0000256" key="2">
    <source>
        <dbReference type="ARBA" id="ARBA00011738"/>
    </source>
</evidence>
<dbReference type="GO" id="GO:0016757">
    <property type="term" value="F:glycosyltransferase activity"/>
    <property type="evidence" value="ECO:0007669"/>
    <property type="project" value="UniProtKB-KW"/>
</dbReference>
<dbReference type="EMBL" id="DSMV01000016">
    <property type="protein sequence ID" value="HDW51169.1"/>
    <property type="molecule type" value="Genomic_DNA"/>
</dbReference>
<reference evidence="9" key="1">
    <citation type="journal article" date="2020" name="mSystems">
        <title>Genome- and Community-Level Interaction Insights into Carbon Utilization and Element Cycling Functions of Hydrothermarchaeota in Hydrothermal Sediment.</title>
        <authorList>
            <person name="Zhou Z."/>
            <person name="Liu Y."/>
            <person name="Xu W."/>
            <person name="Pan J."/>
            <person name="Luo Z.H."/>
            <person name="Li M."/>
        </authorList>
    </citation>
    <scope>NUCLEOTIDE SEQUENCE [LARGE SCALE GENOMIC DNA]</scope>
    <source>
        <strain evidence="9">SpSt-301</strain>
    </source>
</reference>
<evidence type="ECO:0000256" key="1">
    <source>
        <dbReference type="ARBA" id="ARBA00009481"/>
    </source>
</evidence>
<organism evidence="9">
    <name type="scientific">Ammonifex degensii</name>
    <dbReference type="NCBI Taxonomy" id="42838"/>
    <lineage>
        <taxon>Bacteria</taxon>
        <taxon>Bacillati</taxon>
        <taxon>Bacillota</taxon>
        <taxon>Clostridia</taxon>
        <taxon>Thermoanaerobacterales</taxon>
        <taxon>Thermoanaerobacteraceae</taxon>
        <taxon>Ammonifex</taxon>
    </lineage>
</organism>
<dbReference type="PANTHER" id="PTHR47779">
    <property type="entry name" value="SYNTHASE (CCG-9), PUTATIVE (AFU_ORTHOLOGUE AFUA_3G12100)-RELATED"/>
    <property type="match status" value="1"/>
</dbReference>
<dbReference type="Pfam" id="PF21269">
    <property type="entry name" value="TreT_GT1"/>
    <property type="match status" value="1"/>
</dbReference>
<dbReference type="GO" id="GO:0006006">
    <property type="term" value="P:glucose metabolic process"/>
    <property type="evidence" value="ECO:0007669"/>
    <property type="project" value="UniProtKB-KW"/>
</dbReference>
<dbReference type="SUPFAM" id="SSF53756">
    <property type="entry name" value="UDP-Glycosyltransferase/glycogen phosphorylase"/>
    <property type="match status" value="1"/>
</dbReference>
<gene>
    <name evidence="9" type="ORF">ENQ35_00205</name>
</gene>
<dbReference type="Pfam" id="PF00534">
    <property type="entry name" value="Glycos_transf_1"/>
    <property type="match status" value="1"/>
</dbReference>
<evidence type="ECO:0000259" key="7">
    <source>
        <dbReference type="Pfam" id="PF00534"/>
    </source>
</evidence>
<sequence length="407" mass="45324">MPNINDYAPIVGESVISELYLLAEKLSGKTVQNVNSTSVGGGVAEILTRMVPLLRQLGVEAKWDVIKGNEKFFNITKKIHNALHGAKDQVTAEDWDYFLEVNRENAAEMDFYGDILFIHDPQPVALVEKKDQVGKKWVWRGHVDFTKPQPGVMDFLRSYIERYDCAVFSAPVFARSDLRIPQVLISPSIDPLSDKNKELPPETVSGLLDRFGLDQSRPIVTQISRFDRLKDPLGVIEAFKKVKKHVDCQLVLAGGGATDDPEGLKVLEEVKAAAAGDQDIHVIFLPPASDIEINALQRASTVILQKSLKEGFGLTVAEALWKAKPVIASAVGGIPLQIKHKYSGILTYSIDGTAHYLKQLLQEPKYARALGLNGREHVKNNFLITRHIRDYLLLFLSLDYEGDVVYL</sequence>
<proteinExistence type="inferred from homology"/>
<keyword evidence="5 9" id="KW-0808">Transferase</keyword>
<name>A0A7C1J454_9THEO</name>
<dbReference type="InterPro" id="IPR001296">
    <property type="entry name" value="Glyco_trans_1"/>
</dbReference>
<evidence type="ECO:0000256" key="6">
    <source>
        <dbReference type="ARBA" id="ARBA00023277"/>
    </source>
</evidence>
<evidence type="ECO:0000256" key="3">
    <source>
        <dbReference type="ARBA" id="ARBA00022526"/>
    </source>
</evidence>
<dbReference type="InterPro" id="IPR052078">
    <property type="entry name" value="Trehalose_Metab_GTase"/>
</dbReference>
<comment type="caution">
    <text evidence="9">The sequence shown here is derived from an EMBL/GenBank/DDBJ whole genome shotgun (WGS) entry which is preliminary data.</text>
</comment>
<comment type="similarity">
    <text evidence="1">Belongs to the glycosyltransferase group 1 family. Glycosyltransferase 4 subfamily.</text>
</comment>